<dbReference type="KEGG" id="spu:763521"/>
<evidence type="ECO:0000256" key="15">
    <source>
        <dbReference type="ARBA" id="ARBA00050664"/>
    </source>
</evidence>
<dbReference type="OMA" id="HWKRLCL"/>
<reference evidence="19" key="1">
    <citation type="submission" date="2015-02" db="EMBL/GenBank/DDBJ databases">
        <title>Genome sequencing for Strongylocentrotus purpuratus.</title>
        <authorList>
            <person name="Murali S."/>
            <person name="Liu Y."/>
            <person name="Vee V."/>
            <person name="English A."/>
            <person name="Wang M."/>
            <person name="Skinner E."/>
            <person name="Han Y."/>
            <person name="Muzny D.M."/>
            <person name="Worley K.C."/>
            <person name="Gibbs R.A."/>
        </authorList>
    </citation>
    <scope>NUCLEOTIDE SEQUENCE</scope>
</reference>
<dbReference type="GO" id="GO:0016740">
    <property type="term" value="F:transferase activity"/>
    <property type="evidence" value="ECO:0000318"/>
    <property type="project" value="GO_Central"/>
</dbReference>
<proteinExistence type="inferred from homology"/>
<dbReference type="Pfam" id="PF00777">
    <property type="entry name" value="Glyco_transf_29"/>
    <property type="match status" value="1"/>
</dbReference>
<dbReference type="InterPro" id="IPR001675">
    <property type="entry name" value="Glyco_trans_29"/>
</dbReference>
<dbReference type="PANTHER" id="PTHR45941:SF2">
    <property type="entry name" value="ALPHA-N-ACETYLGALACTOSAMINIDE ALPHA-2,6-SIALYLTRANSFERASE 2-LIKE"/>
    <property type="match status" value="1"/>
</dbReference>
<keyword evidence="4" id="KW-0328">Glycosyltransferase</keyword>
<comment type="subcellular location">
    <subcellularLocation>
        <location evidence="1">Golgi apparatus membrane</location>
        <topology evidence="1">Single-pass type II membrane protein</topology>
    </subcellularLocation>
</comment>
<keyword evidence="12" id="KW-0325">Glycoprotein</keyword>
<evidence type="ECO:0000256" key="9">
    <source>
        <dbReference type="ARBA" id="ARBA00023034"/>
    </source>
</evidence>
<evidence type="ECO:0000256" key="16">
    <source>
        <dbReference type="ARBA" id="ARBA00052285"/>
    </source>
</evidence>
<dbReference type="InParanoid" id="A0A7M7SUJ9"/>
<keyword evidence="19" id="KW-1185">Reference proteome</keyword>
<evidence type="ECO:0000256" key="14">
    <source>
        <dbReference type="ARBA" id="ARBA00039109"/>
    </source>
</evidence>
<dbReference type="GO" id="GO:0001665">
    <property type="term" value="F:alpha-N-acetylgalactosaminide alpha-2,6-sialyltransferase activity"/>
    <property type="evidence" value="ECO:0007669"/>
    <property type="project" value="UniProtKB-EC"/>
</dbReference>
<evidence type="ECO:0000256" key="10">
    <source>
        <dbReference type="ARBA" id="ARBA00023136"/>
    </source>
</evidence>
<keyword evidence="5" id="KW-0808">Transferase</keyword>
<keyword evidence="11" id="KW-1015">Disulfide bond</keyword>
<dbReference type="AlphaFoldDB" id="A0A7M7SUJ9"/>
<evidence type="ECO:0000256" key="4">
    <source>
        <dbReference type="ARBA" id="ARBA00022676"/>
    </source>
</evidence>
<name>A0A7M7SUJ9_STRPU</name>
<evidence type="ECO:0000256" key="3">
    <source>
        <dbReference type="ARBA" id="ARBA00006003"/>
    </source>
</evidence>
<dbReference type="Proteomes" id="UP000007110">
    <property type="component" value="Unassembled WGS sequence"/>
</dbReference>
<accession>A0A7M7SUJ9</accession>
<reference evidence="18" key="2">
    <citation type="submission" date="2021-01" db="UniProtKB">
        <authorList>
            <consortium name="EnsemblMetazoa"/>
        </authorList>
    </citation>
    <scope>IDENTIFICATION</scope>
</reference>
<keyword evidence="6 17" id="KW-0812">Transmembrane</keyword>
<keyword evidence="8 17" id="KW-1133">Transmembrane helix</keyword>
<evidence type="ECO:0000256" key="6">
    <source>
        <dbReference type="ARBA" id="ARBA00022692"/>
    </source>
</evidence>
<dbReference type="GO" id="GO:0000139">
    <property type="term" value="C:Golgi membrane"/>
    <property type="evidence" value="ECO:0007669"/>
    <property type="project" value="UniProtKB-SubCell"/>
</dbReference>
<dbReference type="PANTHER" id="PTHR45941">
    <property type="entry name" value="ALPHA-N-ACETYLGALACTOSAMINIDE ALPHA-2,6-SIALYLTRANSFERASE 2-LIKE-RELATED"/>
    <property type="match status" value="1"/>
</dbReference>
<keyword evidence="7" id="KW-0735">Signal-anchor</keyword>
<organism evidence="18 19">
    <name type="scientific">Strongylocentrotus purpuratus</name>
    <name type="common">Purple sea urchin</name>
    <dbReference type="NCBI Taxonomy" id="7668"/>
    <lineage>
        <taxon>Eukaryota</taxon>
        <taxon>Metazoa</taxon>
        <taxon>Echinodermata</taxon>
        <taxon>Eleutherozoa</taxon>
        <taxon>Echinozoa</taxon>
        <taxon>Echinoidea</taxon>
        <taxon>Euechinoidea</taxon>
        <taxon>Echinacea</taxon>
        <taxon>Camarodonta</taxon>
        <taxon>Echinidea</taxon>
        <taxon>Strongylocentrotidae</taxon>
        <taxon>Strongylocentrotus</taxon>
    </lineage>
</organism>
<evidence type="ECO:0000256" key="11">
    <source>
        <dbReference type="ARBA" id="ARBA00023157"/>
    </source>
</evidence>
<evidence type="ECO:0000256" key="17">
    <source>
        <dbReference type="SAM" id="Phobius"/>
    </source>
</evidence>
<dbReference type="EnsemblMetazoa" id="XM_030976399">
    <property type="protein sequence ID" value="XP_030832259"/>
    <property type="gene ID" value="LOC763521"/>
</dbReference>
<evidence type="ECO:0000256" key="13">
    <source>
        <dbReference type="ARBA" id="ARBA00036348"/>
    </source>
</evidence>
<feature type="transmembrane region" description="Helical" evidence="17">
    <location>
        <begin position="7"/>
        <end position="25"/>
    </location>
</feature>
<dbReference type="OrthoDB" id="10264956at2759"/>
<protein>
    <recommendedName>
        <fullName evidence="14">alpha-N-acetylgalactosaminide alpha-2,6-sialyltransferase</fullName>
        <ecNumber evidence="14">2.4.3.3</ecNumber>
    </recommendedName>
</protein>
<evidence type="ECO:0000313" key="19">
    <source>
        <dbReference type="Proteomes" id="UP000007110"/>
    </source>
</evidence>
<evidence type="ECO:0000256" key="1">
    <source>
        <dbReference type="ARBA" id="ARBA00004323"/>
    </source>
</evidence>
<dbReference type="CDD" id="cd23964">
    <property type="entry name" value="GT29_ST6GALNAC1_2"/>
    <property type="match status" value="1"/>
</dbReference>
<sequence>MAGCSKWFLVCLVLCLVGLVIVLVINDASIDVMQRTVTSHRKNFGRYSKDAILPRLSSMLRGSKTAAELEDGEKTSINGSFFRSTLEGILDNDFSQAPELSIPQMVIEERKYRHDDQFEKYLKCPTTVRKKMLDNPNIRSKFVSDIPILMWDKHFNASEFRRLTKFRAINGWKDMNYTDIRGMVGQLNSPSNQYMFDDRLQKGQVPSNDCTTCAVIGNGGILNGSGKGAEIDAHDYVFRVNAAITKGFEKDVGKRTSFYCFCMHSLHNTLAKRRKTGFEIPKDDENLRYLFFAKSEWTYTYLDAALSGKPLPASTGKYHRGPPAFPKQLTADNVKVLHPDFERYLKWSWVNSSAQHKDIHRPTTGAIMLLAALHTCDQVSIYGFAGSYADYSEYYYDKTFSKHVNYANHDYNSENKLWQFLDEQGIVNLYHRTPKEGK</sequence>
<evidence type="ECO:0000256" key="5">
    <source>
        <dbReference type="ARBA" id="ARBA00022679"/>
    </source>
</evidence>
<comment type="catalytic activity">
    <reaction evidence="16">
        <text>a 3-O-[N-acetyl-alpha-D-galactosaminyl]-L-threonyl-[protein] + CMP-N-acetyl-beta-neuraminate = a 3-O-[N-acetyl-alpha-neuraminosyl-(2-&gt;6)-N-acetyl-alpha-D-galactosaminyl]-L-threonyl-[protein] + CMP + H(+)</text>
        <dbReference type="Rhea" id="RHEA:81643"/>
        <dbReference type="Rhea" id="RHEA-COMP:11689"/>
        <dbReference type="Rhea" id="RHEA-COMP:19720"/>
        <dbReference type="ChEBI" id="CHEBI:15378"/>
        <dbReference type="ChEBI" id="CHEBI:57812"/>
        <dbReference type="ChEBI" id="CHEBI:60377"/>
        <dbReference type="ChEBI" id="CHEBI:87075"/>
        <dbReference type="ChEBI" id="CHEBI:231970"/>
    </reaction>
    <physiologicalReaction direction="left-to-right" evidence="16">
        <dbReference type="Rhea" id="RHEA:81644"/>
    </physiologicalReaction>
</comment>
<evidence type="ECO:0000256" key="12">
    <source>
        <dbReference type="ARBA" id="ARBA00023180"/>
    </source>
</evidence>
<keyword evidence="9" id="KW-0333">Golgi apparatus</keyword>
<dbReference type="FunFam" id="3.90.1480.20:FF:000015">
    <property type="entry name" value="Lactosylceramide alpha-2,3-sialyltransferase"/>
    <property type="match status" value="1"/>
</dbReference>
<dbReference type="EC" id="2.4.3.3" evidence="14"/>
<dbReference type="InterPro" id="IPR038578">
    <property type="entry name" value="GT29-like_sf"/>
</dbReference>
<comment type="catalytic activity">
    <reaction evidence="13">
        <text>a beta-D-galactosyl-(1-&gt;3)-N-acetyl-alpha-D-galactosaminyl derivative + CMP-N-acetyl-beta-neuraminate = a beta-D-galactosyl-(1-&gt;3)-[N-acetyl-alpha-neuraminyl-(2-&gt;6)]-N-acetyl-alpha-D-galactosaminyl derivative + CMP + H(+)</text>
        <dbReference type="Rhea" id="RHEA:11136"/>
        <dbReference type="ChEBI" id="CHEBI:15378"/>
        <dbReference type="ChEBI" id="CHEBI:57812"/>
        <dbReference type="ChEBI" id="CHEBI:60377"/>
        <dbReference type="ChEBI" id="CHEBI:133470"/>
        <dbReference type="ChEBI" id="CHEBI:140764"/>
        <dbReference type="EC" id="2.4.3.3"/>
    </reaction>
    <physiologicalReaction direction="left-to-right" evidence="13">
        <dbReference type="Rhea" id="RHEA:11137"/>
    </physiologicalReaction>
</comment>
<keyword evidence="10 17" id="KW-0472">Membrane</keyword>
<evidence type="ECO:0000256" key="2">
    <source>
        <dbReference type="ARBA" id="ARBA00004922"/>
    </source>
</evidence>
<dbReference type="GeneID" id="763521"/>
<evidence type="ECO:0000313" key="18">
    <source>
        <dbReference type="EnsemblMetazoa" id="XP_030832259"/>
    </source>
</evidence>
<comment type="pathway">
    <text evidence="2">Protein modification; protein glycosylation.</text>
</comment>
<evidence type="ECO:0000256" key="7">
    <source>
        <dbReference type="ARBA" id="ARBA00022968"/>
    </source>
</evidence>
<comment type="catalytic activity">
    <reaction evidence="15">
        <text>a 3-O-[N-acetyl-alpha-neuraminyl-(2-&gt;3)-beta-D-galactosyl-(1-&gt;3)-N-acetyl-alpha-D-galactosaminyl]-L-threonyl-[protein] + CMP-N-acetyl-beta-neuraminate = a 3-O-{alpha-Neu5Ac-(2-&gt;3)-beta-D-Gal-(1-&gt;3)-[alpha-Neu5Ac-(2-&gt;6)]-alpha-D-GalNAc}-L-threonyl-[protein] + CMP + H(+)</text>
        <dbReference type="Rhea" id="RHEA:81659"/>
        <dbReference type="Rhea" id="RHEA-COMP:14417"/>
        <dbReference type="Rhea" id="RHEA-COMP:16763"/>
        <dbReference type="ChEBI" id="CHEBI:15378"/>
        <dbReference type="ChEBI" id="CHEBI:57812"/>
        <dbReference type="ChEBI" id="CHEBI:60377"/>
        <dbReference type="ChEBI" id="CHEBI:139598"/>
        <dbReference type="ChEBI" id="CHEBI:156398"/>
    </reaction>
    <physiologicalReaction direction="left-to-right" evidence="15">
        <dbReference type="Rhea" id="RHEA:81660"/>
    </physiologicalReaction>
</comment>
<dbReference type="RefSeq" id="XP_030832259.1">
    <property type="nucleotide sequence ID" value="XM_030976399.1"/>
</dbReference>
<comment type="similarity">
    <text evidence="3">Belongs to the glycosyltransferase 29 family.</text>
</comment>
<evidence type="ECO:0000256" key="8">
    <source>
        <dbReference type="ARBA" id="ARBA00022989"/>
    </source>
</evidence>
<dbReference type="Gene3D" id="3.90.1480.20">
    <property type="entry name" value="Glycosyl transferase family 29"/>
    <property type="match status" value="1"/>
</dbReference>